<keyword evidence="18" id="KW-1185">Reference proteome</keyword>
<feature type="domain" description="Ion transport" evidence="16">
    <location>
        <begin position="149"/>
        <end position="420"/>
    </location>
</feature>
<protein>
    <recommendedName>
        <fullName evidence="16">Ion transport domain-containing protein</fullName>
    </recommendedName>
</protein>
<comment type="caution">
    <text evidence="17">The sequence shown here is derived from an EMBL/GenBank/DDBJ whole genome shotgun (WGS) entry which is preliminary data.</text>
</comment>
<evidence type="ECO:0000256" key="10">
    <source>
        <dbReference type="ARBA" id="ARBA00023136"/>
    </source>
</evidence>
<feature type="domain" description="Ion transport" evidence="16">
    <location>
        <begin position="1734"/>
        <end position="1968"/>
    </location>
</feature>
<dbReference type="OrthoDB" id="431720at2759"/>
<evidence type="ECO:0000256" key="2">
    <source>
        <dbReference type="ARBA" id="ARBA00022448"/>
    </source>
</evidence>
<feature type="transmembrane region" description="Helical" evidence="15">
    <location>
        <begin position="1736"/>
        <end position="1754"/>
    </location>
</feature>
<keyword evidence="7" id="KW-0851">Voltage-gated channel</keyword>
<reference evidence="17" key="1">
    <citation type="submission" date="2021-01" db="EMBL/GenBank/DDBJ databases">
        <authorList>
            <consortium name="Genoscope - CEA"/>
            <person name="William W."/>
        </authorList>
    </citation>
    <scope>NUCLEOTIDE SEQUENCE</scope>
</reference>
<feature type="region of interest" description="Disordered" evidence="14">
    <location>
        <begin position="2226"/>
        <end position="2251"/>
    </location>
</feature>
<feature type="transmembrane region" description="Helical" evidence="15">
    <location>
        <begin position="1774"/>
        <end position="1792"/>
    </location>
</feature>
<proteinExistence type="predicted"/>
<feature type="transmembrane region" description="Helical" evidence="15">
    <location>
        <begin position="1495"/>
        <end position="1521"/>
    </location>
</feature>
<feature type="transmembrane region" description="Helical" evidence="15">
    <location>
        <begin position="186"/>
        <end position="207"/>
    </location>
</feature>
<feature type="transmembrane region" description="Helical" evidence="15">
    <location>
        <begin position="1462"/>
        <end position="1483"/>
    </location>
</feature>
<dbReference type="FunFam" id="1.20.120.350:FF:000095">
    <property type="entry name" value="Voltage-gated Ca2+ channel, alpha subunit"/>
    <property type="match status" value="2"/>
</dbReference>
<feature type="transmembrane region" description="Helical" evidence="15">
    <location>
        <begin position="1156"/>
        <end position="1175"/>
    </location>
</feature>
<keyword evidence="13" id="KW-0175">Coiled coil</keyword>
<feature type="transmembrane region" description="Helical" evidence="15">
    <location>
        <begin position="1868"/>
        <end position="1891"/>
    </location>
</feature>
<feature type="transmembrane region" description="Helical" evidence="15">
    <location>
        <begin position="1654"/>
        <end position="1681"/>
    </location>
</feature>
<feature type="compositionally biased region" description="Acidic residues" evidence="14">
    <location>
        <begin position="2242"/>
        <end position="2251"/>
    </location>
</feature>
<feature type="transmembrane region" description="Helical" evidence="15">
    <location>
        <begin position="1294"/>
        <end position="1318"/>
    </location>
</feature>
<feature type="transmembrane region" description="Helical" evidence="15">
    <location>
        <begin position="1092"/>
        <end position="1113"/>
    </location>
</feature>
<evidence type="ECO:0000256" key="15">
    <source>
        <dbReference type="SAM" id="Phobius"/>
    </source>
</evidence>
<evidence type="ECO:0000256" key="4">
    <source>
        <dbReference type="ARBA" id="ARBA00022673"/>
    </source>
</evidence>
<feature type="transmembrane region" description="Helical" evidence="15">
    <location>
        <begin position="1223"/>
        <end position="1245"/>
    </location>
</feature>
<dbReference type="FunFam" id="1.20.120.350:FF:000072">
    <property type="entry name" value="Voltage-dependent T-type calcium channel subunit alpha"/>
    <property type="match status" value="2"/>
</dbReference>
<evidence type="ECO:0000256" key="8">
    <source>
        <dbReference type="ARBA" id="ARBA00022989"/>
    </source>
</evidence>
<keyword evidence="10 15" id="KW-0472">Membrane</keyword>
<feature type="transmembrane region" description="Helical" evidence="15">
    <location>
        <begin position="1939"/>
        <end position="1964"/>
    </location>
</feature>
<feature type="transmembrane region" description="Helical" evidence="15">
    <location>
        <begin position="1615"/>
        <end position="1639"/>
    </location>
</feature>
<sequence length="2335" mass="270045">MSKEIKVTAGVKKRLTALEDQEISVQNQDSFSDDGKYGEYVKKQNREILKKIKELIHDGQSTTNQQEEQSFAIANDNHKQDLLEDLEEEFGQSYQESKVKINTYVKLIPKNELQLAYIYNDKYPFLVIRKKILISTKLVSFYAQLVTTHPIFEVITLIMIVFNSVMLAIDDPTTNVQTPFQNLTDLIFLAYYTFEAVLKIVAQGFIIPKKSYLRDTWNILDFSVIVTAYIPYFLASNSVNLNALRSFRVLRPLRTVSSIKALRTILLALFASIAQLRDAAVVLMFFYSIFAIAGVQLFSGYLKRRCIGEESGITWVSEEILFCADDNNCPFPEQTIYNENFICGKQIANPQNNLINFDTFGYAFLQVFIITTLEGWTQIQTAVMLTFSQFVVLYFIIVVLVGAFFLVNLTLAIIKLNFKPEKIQEELAQIKEEIEEYDYKQLKQLKLYVPEREKVDTTGFGITWDRPNDFDQNIIMNRRKHTRKGGSQMNIIKNTYQRRFKGKNKVHFEPIKSAIYYSNPVMLNKKYVKIEGIYGMGNQTKLNQQQQITSNVQSSIAAKRFSGVRRSSQSSNNDDKTSSNKMFDNESGSGNKQPKKSLQLCDQQLSSEFMNSPMIDLQSENIRPLNGGTMLVHRGESIDSSRSGESKLDRTPVNNKLEIPKIGEIKQQSQNIKPNQKFSLAAAMKFQKQPRNSPKPDSQKSLDDHEFDSVNLSELNSLSDDELDQRLEEMDIEIEEKITNVNSVNQKQIQKELNRQRKMENRRLRDLNKNAQQHLDETSLKLKSKLFDTKFYPIIVVDAEFNSVNDILISQMLQKLEQKRLEQEKKIKELDFKVTFCFKNSKQSLELKKTSNGKSKSLTKSAYLKSGNKSKKTNLSLRRVQPIFDEIHPYEDYQLPTDKIGEGQEEQNQENQNGNSESEEENENNVDRDQNNVNGSANQKLNQKKRKKKDEQNQKLDYDQIGEKFNESSDCIVDLNRIRQVELNKQFDQDELALLPPLEIELQKGVFYQEFVDIKQKDIHESKGIITAQASIEDVLLIADYTFYDQKFARQMNSVMKALNYSKRETYIYLKGFLGLLLVLQNQLLYLVQSGYFEALMNLSVALNTVILALDGLLPDSTSEITNQFNFGFTILFTIELGLKMFGMGPRKYLRDTMNIFDAVIVALSLVELFFLGGSTNGKSSLSAFRSVRIFRAFRVLRVTKLMRSLQFMGFLIKVLSNAFQSFMYIMILLLLFIFIFTLLGMAFFGGQLSKTPSRQSYDDIQSAFLVVFQVLTLENWNSILWDLLVQDVSAFITIPYLVFWIMIGNYVFLNLFLAILLENFEEEYKNDKAGLDTNIEIGKDSVMDNTTQAVNSTSTLKSTMKTKKHTIAQQLENNEDDHNQKKHNQINQAFQYFVEPGMCQYSLYLFSQQNIVRKICYRIVKDDKFETLIFTMIFLTSAKLVFDTYIPDTGQLKEVSLDIDIFFAAFFGVEMCTKIIAFGFISQESSYLRESWNVLDFFIVIASFIDVSVSTINLSFVKILRLLRTLRPLRFITHNRSMKILVSALLQSINGIFNVAIVVILVWMMFAILGINLEKNKMSFCNMGDDEIYYHYGVQECKENGGVWENRKTNFDNILNGMLTLFILSTLEGWPDMMYWFIDADESGPIKEAQLQFSWYFIVFILFGSILLMNLFIGVILVNYHLAEEASRDKILTQPQVDWIELQKLIVHSSPNLAMFFSPENPFRAKIFTIIKHRYFDPTILMIIVLNIIIMGLSQDDSPVLYDQVLTQFNTAFTFVFIGEAILKIIALGPVGYMRNSWNQFDFFVVCASILDLILSFTGNSFISFLSAGPQLARVFRVLRVTRLFRLIKSFEGLQKLIETAIYSLPAMLNVTALLFLVFFIFSILGVFLFGTIKSGWVIDDTNNFSDFHHSIELLFRCATGEDWYKVMFDTMQDGQGYYCIFFIIFIVIQQYIMLNLFILIILDQYEINYFNSDNPLNKFQEYENMFIESWSKFAKEDKGMKMHQQLLVPLMLQMEKPIGYDLKQKIQNEIAEWKRINPQLDNKETVQKYTLQLKAQAKRIVSTQLMKMNIYSDNNGHVKYHQILFCVMKSYMWKKVQVNLSPEGAEKILLKEEETQKRLKKKQVQQSKEVSLVNPIVQFLFVHMAFKTLKRYGEKKKQQKELQQLIEQEQEHYSGGFSSDSSFDNKIEILSRNSKDTEYPRRPDYGKPKFISLPNTEIYKEDEYINKGIPVQNDSNRNSEEEEENPDEDVMQQYTKDFQKHLIHNVGSNGNIQDDRSGGGATKSSLSRQSQINRQQKKLTLKPNDLLSGMSKKSIQSISQTNNLNAIYDNPLQ</sequence>
<evidence type="ECO:0000256" key="12">
    <source>
        <dbReference type="ARBA" id="ARBA00023303"/>
    </source>
</evidence>
<evidence type="ECO:0000313" key="18">
    <source>
        <dbReference type="Proteomes" id="UP000683925"/>
    </source>
</evidence>
<keyword evidence="6" id="KW-0106">Calcium</keyword>
<dbReference type="PANTHER" id="PTHR45628:SF7">
    <property type="entry name" value="VOLTAGE-DEPENDENT CALCIUM CHANNEL TYPE A SUBUNIT ALPHA-1"/>
    <property type="match status" value="1"/>
</dbReference>
<name>A0A8S1WA59_PAROT</name>
<feature type="region of interest" description="Disordered" evidence="14">
    <location>
        <begin position="560"/>
        <end position="598"/>
    </location>
</feature>
<dbReference type="OMA" id="EWKRINP"/>
<evidence type="ECO:0000256" key="3">
    <source>
        <dbReference type="ARBA" id="ARBA00022568"/>
    </source>
</evidence>
<feature type="compositionally biased region" description="Polar residues" evidence="14">
    <location>
        <begin position="2284"/>
        <end position="2296"/>
    </location>
</feature>
<evidence type="ECO:0000313" key="17">
    <source>
        <dbReference type="EMBL" id="CAD8186160.1"/>
    </source>
</evidence>
<evidence type="ECO:0000256" key="14">
    <source>
        <dbReference type="SAM" id="MobiDB-lite"/>
    </source>
</evidence>
<evidence type="ECO:0000259" key="16">
    <source>
        <dbReference type="Pfam" id="PF00520"/>
    </source>
</evidence>
<evidence type="ECO:0000256" key="7">
    <source>
        <dbReference type="ARBA" id="ARBA00022882"/>
    </source>
</evidence>
<feature type="transmembrane region" description="Helical" evidence="15">
    <location>
        <begin position="139"/>
        <end position="166"/>
    </location>
</feature>
<feature type="transmembrane region" description="Helical" evidence="15">
    <location>
        <begin position="281"/>
        <end position="302"/>
    </location>
</feature>
<evidence type="ECO:0000256" key="11">
    <source>
        <dbReference type="ARBA" id="ARBA00023180"/>
    </source>
</evidence>
<dbReference type="Pfam" id="PF00520">
    <property type="entry name" value="Ion_trans"/>
    <property type="match status" value="4"/>
</dbReference>
<gene>
    <name evidence="17" type="ORF">POCTA_138.1.T0870128</name>
</gene>
<dbReference type="FunFam" id="1.10.287.70:FF:000280">
    <property type="entry name" value="Uncharacterized protein"/>
    <property type="match status" value="1"/>
</dbReference>
<dbReference type="InterPro" id="IPR050599">
    <property type="entry name" value="VDCC_alpha-1_subunit"/>
</dbReference>
<keyword evidence="3" id="KW-0109">Calcium transport</keyword>
<dbReference type="Proteomes" id="UP000683925">
    <property type="component" value="Unassembled WGS sequence"/>
</dbReference>
<evidence type="ECO:0000256" key="6">
    <source>
        <dbReference type="ARBA" id="ARBA00022837"/>
    </source>
</evidence>
<feature type="compositionally biased region" description="Basic and acidic residues" evidence="14">
    <location>
        <begin position="949"/>
        <end position="960"/>
    </location>
</feature>
<keyword evidence="4" id="KW-0107">Calcium channel</keyword>
<keyword evidence="12" id="KW-0407">Ion channel</keyword>
<feature type="domain" description="Ion transport" evidence="16">
    <location>
        <begin position="1092"/>
        <end position="1327"/>
    </location>
</feature>
<comment type="subcellular location">
    <subcellularLocation>
        <location evidence="1">Membrane</location>
        <topology evidence="1">Multi-pass membrane protein</topology>
    </subcellularLocation>
</comment>
<feature type="transmembrane region" description="Helical" evidence="15">
    <location>
        <begin position="255"/>
        <end position="274"/>
    </location>
</feature>
<feature type="region of interest" description="Disordered" evidence="14">
    <location>
        <begin position="2268"/>
        <end position="2318"/>
    </location>
</feature>
<keyword evidence="11" id="KW-0325">Glycoprotein</keyword>
<organism evidence="17 18">
    <name type="scientific">Paramecium octaurelia</name>
    <dbReference type="NCBI Taxonomy" id="43137"/>
    <lineage>
        <taxon>Eukaryota</taxon>
        <taxon>Sar</taxon>
        <taxon>Alveolata</taxon>
        <taxon>Ciliophora</taxon>
        <taxon>Intramacronucleata</taxon>
        <taxon>Oligohymenophorea</taxon>
        <taxon>Peniculida</taxon>
        <taxon>Parameciidae</taxon>
        <taxon>Paramecium</taxon>
    </lineage>
</organism>
<feature type="transmembrane region" description="Helical" evidence="15">
    <location>
        <begin position="219"/>
        <end position="235"/>
    </location>
</feature>
<feature type="compositionally biased region" description="Low complexity" evidence="14">
    <location>
        <begin position="931"/>
        <end position="941"/>
    </location>
</feature>
<accession>A0A8S1WA59</accession>
<feature type="transmembrane region" description="Helical" evidence="15">
    <location>
        <begin position="1066"/>
        <end position="1086"/>
    </location>
</feature>
<feature type="transmembrane region" description="Helical" evidence="15">
    <location>
        <begin position="1804"/>
        <end position="1827"/>
    </location>
</feature>
<dbReference type="InterPro" id="IPR005821">
    <property type="entry name" value="Ion_trans_dom"/>
</dbReference>
<evidence type="ECO:0000256" key="9">
    <source>
        <dbReference type="ARBA" id="ARBA00023065"/>
    </source>
</evidence>
<feature type="coiled-coil region" evidence="13">
    <location>
        <begin position="2112"/>
        <end position="2174"/>
    </location>
</feature>
<evidence type="ECO:0000256" key="13">
    <source>
        <dbReference type="SAM" id="Coils"/>
    </source>
</evidence>
<keyword evidence="9" id="KW-0406">Ion transport</keyword>
<dbReference type="GO" id="GO:0005891">
    <property type="term" value="C:voltage-gated calcium channel complex"/>
    <property type="evidence" value="ECO:0007669"/>
    <property type="project" value="TreeGrafter"/>
</dbReference>
<evidence type="ECO:0000256" key="5">
    <source>
        <dbReference type="ARBA" id="ARBA00022692"/>
    </source>
</evidence>
<dbReference type="PANTHER" id="PTHR45628">
    <property type="entry name" value="VOLTAGE-DEPENDENT CALCIUM CHANNEL TYPE A SUBUNIT ALPHA-1"/>
    <property type="match status" value="1"/>
</dbReference>
<feature type="transmembrane region" description="Helical" evidence="15">
    <location>
        <begin position="1428"/>
        <end position="1447"/>
    </location>
</feature>
<feature type="coiled-coil region" evidence="13">
    <location>
        <begin position="727"/>
        <end position="781"/>
    </location>
</feature>
<feature type="domain" description="Ion transport" evidence="16">
    <location>
        <begin position="1426"/>
        <end position="1687"/>
    </location>
</feature>
<feature type="region of interest" description="Disordered" evidence="14">
    <location>
        <begin position="904"/>
        <end position="960"/>
    </location>
</feature>
<keyword evidence="5 15" id="KW-0812">Transmembrane</keyword>
<feature type="transmembrane region" description="Helical" evidence="15">
    <location>
        <begin position="1541"/>
        <end position="1570"/>
    </location>
</feature>
<dbReference type="GO" id="GO:0098703">
    <property type="term" value="P:calcium ion import across plasma membrane"/>
    <property type="evidence" value="ECO:0007669"/>
    <property type="project" value="TreeGrafter"/>
</dbReference>
<dbReference type="GO" id="GO:0008331">
    <property type="term" value="F:high voltage-gated calcium channel activity"/>
    <property type="evidence" value="ECO:0007669"/>
    <property type="project" value="TreeGrafter"/>
</dbReference>
<dbReference type="EMBL" id="CAJJDP010000086">
    <property type="protein sequence ID" value="CAD8186160.1"/>
    <property type="molecule type" value="Genomic_DNA"/>
</dbReference>
<keyword evidence="8 15" id="KW-1133">Transmembrane helix</keyword>
<dbReference type="FunFam" id="1.10.287.70:FF:000117">
    <property type="entry name" value="Voltage-gated Ca2+ channel, alpha subunit"/>
    <property type="match status" value="1"/>
</dbReference>
<dbReference type="FunFam" id="1.10.287.70:FF:000295">
    <property type="entry name" value="Uncharacterized protein"/>
    <property type="match status" value="1"/>
</dbReference>
<feature type="transmembrane region" description="Helical" evidence="15">
    <location>
        <begin position="1125"/>
        <end position="1144"/>
    </location>
</feature>
<feature type="transmembrane region" description="Helical" evidence="15">
    <location>
        <begin position="391"/>
        <end position="414"/>
    </location>
</feature>
<evidence type="ECO:0000256" key="1">
    <source>
        <dbReference type="ARBA" id="ARBA00004141"/>
    </source>
</evidence>
<keyword evidence="2" id="KW-0813">Transport</keyword>